<name>A0ABR7GK03_9FIRM</name>
<reference evidence="1 2" key="1">
    <citation type="submission" date="2020-08" db="EMBL/GenBank/DDBJ databases">
        <title>Genome public.</title>
        <authorList>
            <person name="Liu C."/>
            <person name="Sun Q."/>
        </authorList>
    </citation>
    <scope>NUCLEOTIDE SEQUENCE [LARGE SCALE GENOMIC DNA]</scope>
    <source>
        <strain evidence="1 2">M2</strain>
    </source>
</reference>
<sequence>MAISQTRLTFLFAGKYNTNGDKYTQFSKSDLDNLSHVTGFVVGVTGDYNVYKTGPFTDLIFDVMEQVEIVAQTGKPFYIGIPAVNFDSTTYTRRSADYTNIKSNYIQQIWSQISANSTYKNLFKGFYWTNERVFGTTNVSSPTSNAQIGLLNDLAYTIRNDTSLGIRKEFIWSPYLGYNSTYYEINTNIGIIANRTNIFNTVFLQSNYYFTPAEGAWNGSSGIIPQTLDMAVKSATDNKLYNFAAKGNFNSYSVVGGTKTSNTKIALNMEAEDTLKGKQSTYSPYYKTACAKMKVPLLNGSCPFIFYAGSYNGIVKSNLCASIEGFYTNGSCVLP</sequence>
<keyword evidence="2" id="KW-1185">Reference proteome</keyword>
<protein>
    <submittedName>
        <fullName evidence="1">Uncharacterized protein</fullName>
    </submittedName>
</protein>
<evidence type="ECO:0000313" key="1">
    <source>
        <dbReference type="EMBL" id="MBC5694625.1"/>
    </source>
</evidence>
<dbReference type="Proteomes" id="UP000641741">
    <property type="component" value="Unassembled WGS sequence"/>
</dbReference>
<organism evidence="1 2">
    <name type="scientific">Agathobaculum hominis</name>
    <dbReference type="NCBI Taxonomy" id="2763014"/>
    <lineage>
        <taxon>Bacteria</taxon>
        <taxon>Bacillati</taxon>
        <taxon>Bacillota</taxon>
        <taxon>Clostridia</taxon>
        <taxon>Eubacteriales</taxon>
        <taxon>Butyricicoccaceae</taxon>
        <taxon>Agathobaculum</taxon>
    </lineage>
</organism>
<proteinExistence type="predicted"/>
<comment type="caution">
    <text evidence="1">The sequence shown here is derived from an EMBL/GenBank/DDBJ whole genome shotgun (WGS) entry which is preliminary data.</text>
</comment>
<evidence type="ECO:0000313" key="2">
    <source>
        <dbReference type="Proteomes" id="UP000641741"/>
    </source>
</evidence>
<gene>
    <name evidence="1" type="ORF">H8S02_01475</name>
</gene>
<dbReference type="EMBL" id="JACOPK010000001">
    <property type="protein sequence ID" value="MBC5694625.1"/>
    <property type="molecule type" value="Genomic_DNA"/>
</dbReference>
<dbReference type="RefSeq" id="WP_186968912.1">
    <property type="nucleotide sequence ID" value="NZ_JACOPK010000001.1"/>
</dbReference>
<accession>A0ABR7GK03</accession>